<feature type="domain" description="GGDEF" evidence="6">
    <location>
        <begin position="406"/>
        <end position="541"/>
    </location>
</feature>
<dbReference type="NCBIfam" id="TIGR00254">
    <property type="entry name" value="GGDEF"/>
    <property type="match status" value="1"/>
</dbReference>
<accession>A0A4Y6V189</accession>
<keyword evidence="4" id="KW-0812">Transmembrane</keyword>
<evidence type="ECO:0000256" key="1">
    <source>
        <dbReference type="ARBA" id="ARBA00004236"/>
    </source>
</evidence>
<dbReference type="Gene3D" id="6.10.340.10">
    <property type="match status" value="1"/>
</dbReference>
<proteinExistence type="predicted"/>
<organism evidence="7 8">
    <name type="scientific">Saccharibacillus brassicae</name>
    <dbReference type="NCBI Taxonomy" id="2583377"/>
    <lineage>
        <taxon>Bacteria</taxon>
        <taxon>Bacillati</taxon>
        <taxon>Bacillota</taxon>
        <taxon>Bacilli</taxon>
        <taxon>Bacillales</taxon>
        <taxon>Paenibacillaceae</taxon>
        <taxon>Saccharibacillus</taxon>
    </lineage>
</organism>
<protein>
    <submittedName>
        <fullName evidence="7">Diguanylate cyclase</fullName>
    </submittedName>
</protein>
<sequence length="546" mass="60133">MIKIRTFLALIFVAFVILLSVTFGSLLSSRSTQAIEEEIGVSLAGTAYQMSDKLDNFMWSRSGEVKLLTQLQPLKRANDPQAIQTLLNQLQSSFPAFSWIGFMNTQGEVLAGTNGILVGKNIAERPVFAEGIKGSFVGDVHEAVLLAKLLPNPSGEPLQFVDMSYAVKNDAGETVGVLAAHLSWEWAREVERTLLQPQTDHDHAFELFVVSQKDNTVLLGPEGWAGRELKLGSVDRARTGDNSWALEKWPDGERHLTGYAYGDGYLDYAGLGWTVLVRQPESVAFAPVDKLRQDIVWAGLIAAVLFAGLGLLTAEFISRPIRQLTRAADRIRLGGAPDIPQTKGFADIRSLSHSLRSLLDSLLRTENALGHMQNAALRDQLTELPNRLALERYLEETIEAFDPSRETLSFMYLDLDGFKKVNDTFGHQVGDLLLKKVAKRLQTTTRPGNIAVRLGGDEFLLISRSPVQQAHAEAERLAGEVLKLINNPFIVGMNQLSIGCSIGVAFYNRDTDSVTDVIHTADECLYLSKKAGKNRVTFHGRDTTAS</sequence>
<dbReference type="SUPFAM" id="SSF103190">
    <property type="entry name" value="Sensory domain-like"/>
    <property type="match status" value="1"/>
</dbReference>
<dbReference type="InterPro" id="IPR043128">
    <property type="entry name" value="Rev_trsase/Diguanyl_cyclase"/>
</dbReference>
<keyword evidence="3 4" id="KW-0472">Membrane</keyword>
<dbReference type="InterPro" id="IPR029787">
    <property type="entry name" value="Nucleotide_cyclase"/>
</dbReference>
<dbReference type="PROSITE" id="PS50885">
    <property type="entry name" value="HAMP"/>
    <property type="match status" value="1"/>
</dbReference>
<evidence type="ECO:0000256" key="4">
    <source>
        <dbReference type="SAM" id="Phobius"/>
    </source>
</evidence>
<keyword evidence="4" id="KW-1133">Transmembrane helix</keyword>
<dbReference type="GO" id="GO:0007165">
    <property type="term" value="P:signal transduction"/>
    <property type="evidence" value="ECO:0007669"/>
    <property type="project" value="InterPro"/>
</dbReference>
<evidence type="ECO:0000313" key="7">
    <source>
        <dbReference type="EMBL" id="QDH23134.1"/>
    </source>
</evidence>
<dbReference type="InterPro" id="IPR052163">
    <property type="entry name" value="DGC-Regulatory_Protein"/>
</dbReference>
<dbReference type="SUPFAM" id="SSF55073">
    <property type="entry name" value="Nucleotide cyclase"/>
    <property type="match status" value="1"/>
</dbReference>
<dbReference type="OrthoDB" id="9759607at2"/>
<name>A0A4Y6V189_SACBS</name>
<dbReference type="KEGG" id="saca:FFV09_21095"/>
<comment type="subcellular location">
    <subcellularLocation>
        <location evidence="1">Cell membrane</location>
    </subcellularLocation>
</comment>
<dbReference type="Pfam" id="PF00990">
    <property type="entry name" value="GGDEF"/>
    <property type="match status" value="1"/>
</dbReference>
<evidence type="ECO:0000259" key="6">
    <source>
        <dbReference type="PROSITE" id="PS50887"/>
    </source>
</evidence>
<reference evidence="7 8" key="1">
    <citation type="submission" date="2019-06" db="EMBL/GenBank/DDBJ databases">
        <title>Saccharibacillus brassicae sp. nov., an endophytic bacterium isolated from Chinese cabbage seeds (Brassica pekinensis).</title>
        <authorList>
            <person name="Jiang L."/>
            <person name="Lee J."/>
            <person name="Kim S.W."/>
        </authorList>
    </citation>
    <scope>NUCLEOTIDE SEQUENCE [LARGE SCALE GENOMIC DNA]</scope>
    <source>
        <strain evidence="8">KCTC 43072 / ATSA2</strain>
    </source>
</reference>
<dbReference type="AlphaFoldDB" id="A0A4Y6V189"/>
<dbReference type="PROSITE" id="PS50887">
    <property type="entry name" value="GGDEF"/>
    <property type="match status" value="1"/>
</dbReference>
<dbReference type="PANTHER" id="PTHR46663:SF2">
    <property type="entry name" value="GGDEF DOMAIN-CONTAINING PROTEIN"/>
    <property type="match status" value="1"/>
</dbReference>
<dbReference type="CDD" id="cd12914">
    <property type="entry name" value="PDC1_DGC_like"/>
    <property type="match status" value="1"/>
</dbReference>
<feature type="domain" description="HAMP" evidence="5">
    <location>
        <begin position="315"/>
        <end position="367"/>
    </location>
</feature>
<dbReference type="RefSeq" id="WP_141449671.1">
    <property type="nucleotide sequence ID" value="NZ_CP041217.1"/>
</dbReference>
<evidence type="ECO:0000313" key="8">
    <source>
        <dbReference type="Proteomes" id="UP000316968"/>
    </source>
</evidence>
<dbReference type="Proteomes" id="UP000316968">
    <property type="component" value="Chromosome"/>
</dbReference>
<dbReference type="EMBL" id="CP041217">
    <property type="protein sequence ID" value="QDH23134.1"/>
    <property type="molecule type" value="Genomic_DNA"/>
</dbReference>
<gene>
    <name evidence="7" type="ORF">FFV09_21095</name>
</gene>
<evidence type="ECO:0000256" key="3">
    <source>
        <dbReference type="ARBA" id="ARBA00023136"/>
    </source>
</evidence>
<dbReference type="InterPro" id="IPR029151">
    <property type="entry name" value="Sensor-like_sf"/>
</dbReference>
<dbReference type="InterPro" id="IPR003660">
    <property type="entry name" value="HAMP_dom"/>
</dbReference>
<evidence type="ECO:0000256" key="2">
    <source>
        <dbReference type="ARBA" id="ARBA00022475"/>
    </source>
</evidence>
<dbReference type="Gene3D" id="3.30.450.20">
    <property type="entry name" value="PAS domain"/>
    <property type="match status" value="1"/>
</dbReference>
<keyword evidence="8" id="KW-1185">Reference proteome</keyword>
<evidence type="ECO:0000259" key="5">
    <source>
        <dbReference type="PROSITE" id="PS50885"/>
    </source>
</evidence>
<keyword evidence="2" id="KW-1003">Cell membrane</keyword>
<dbReference type="Gene3D" id="3.30.70.270">
    <property type="match status" value="1"/>
</dbReference>
<dbReference type="PANTHER" id="PTHR46663">
    <property type="entry name" value="DIGUANYLATE CYCLASE DGCT-RELATED"/>
    <property type="match status" value="1"/>
</dbReference>
<dbReference type="GO" id="GO:0005886">
    <property type="term" value="C:plasma membrane"/>
    <property type="evidence" value="ECO:0007669"/>
    <property type="project" value="UniProtKB-SubCell"/>
</dbReference>
<dbReference type="InterPro" id="IPR000160">
    <property type="entry name" value="GGDEF_dom"/>
</dbReference>
<dbReference type="CDD" id="cd01949">
    <property type="entry name" value="GGDEF"/>
    <property type="match status" value="1"/>
</dbReference>
<dbReference type="SMART" id="SM00267">
    <property type="entry name" value="GGDEF"/>
    <property type="match status" value="1"/>
</dbReference>
<feature type="transmembrane region" description="Helical" evidence="4">
    <location>
        <begin position="295"/>
        <end position="317"/>
    </location>
</feature>